<evidence type="ECO:0000256" key="8">
    <source>
        <dbReference type="SAM" id="MobiDB-lite"/>
    </source>
</evidence>
<name>A0A8J2TBT7_ZYGB2</name>
<feature type="compositionally biased region" description="Low complexity" evidence="8">
    <location>
        <begin position="425"/>
        <end position="450"/>
    </location>
</feature>
<dbReference type="GO" id="GO:0010468">
    <property type="term" value="P:regulation of gene expression"/>
    <property type="evidence" value="ECO:0007669"/>
    <property type="project" value="TreeGrafter"/>
</dbReference>
<sequence length="566" mass="60735">MSDLFMELDTALPEVLLKDPQDHLGVDLNPDSRNDTALSLDFSKEGGSSAGGSGSGSGSVSVGYGRHHNFADASPWESPQETAPEATGNATGITVASGNSGTTGTTATANTTTSATTNTANTNTDTNTTQNAGFIDPNLLSNNLFMDTFGLSPSNEDLNGPDPYAQPNLNSLLDDYVSTEMILNGQGATQDVITTPLPEMTGSRGSISHNVDFWNLTEQSANTQHLEDQISPRALRRPTTPFTGIDRELAEVLNGYHINFRRNSLTANVPQATQRNGFKKQPQRSSMSVLDGSLNTDLFNKLYENGVPSSNLKVLPSWDRNGSSEEEEEDVDPSTAADMPGLEPIVSPKSPKSVSGGQAKNTQRFINPSMVLSDNASASARAATTGTEKIDVAPKRYDIALNPPPNYQSTIPEISTVPTVPRVPAAHSASTGSTGSNGPTLEQQQQQQLQMHAPTKRRRSTANILTISSNNIQNGVTVTPAQAPATNSSGSNSRSITPMSGSDDDAKPFKCRECSKAFRRSEHLKRHIRSVHSSERPFACMFCEKKFSRSDNLSQHLKTHKKHGDF</sequence>
<dbReference type="Gene3D" id="3.30.160.60">
    <property type="entry name" value="Classic Zinc Finger"/>
    <property type="match status" value="2"/>
</dbReference>
<feature type="compositionally biased region" description="Gly residues" evidence="8">
    <location>
        <begin position="48"/>
        <end position="57"/>
    </location>
</feature>
<keyword evidence="6" id="KW-0539">Nucleus</keyword>
<evidence type="ECO:0000256" key="1">
    <source>
        <dbReference type="ARBA" id="ARBA00004123"/>
    </source>
</evidence>
<accession>A0A8J2TBT7</accession>
<dbReference type="FunFam" id="3.30.160.60:FF:000757">
    <property type="entry name" value="Transcription factor Msn2p"/>
    <property type="match status" value="1"/>
</dbReference>
<dbReference type="OrthoDB" id="654211at2759"/>
<reference evidence="11" key="1">
    <citation type="journal article" date="2013" name="Genome Announc.">
        <title>Genome sequence of the food spoilage yeast Zygosaccharomyces bailii CLIB 213(T).</title>
        <authorList>
            <person name="Galeote V."/>
            <person name="Bigey F."/>
            <person name="Devillers H."/>
            <person name="Neuveglise C."/>
            <person name="Dequin S."/>
        </authorList>
    </citation>
    <scope>NUCLEOTIDE SEQUENCE [LARGE SCALE GENOMIC DNA]</scope>
    <source>
        <strain evidence="11">CLIB 213 / ATCC 58445 / CBS 680 / CCRC 21525 / NBRC 1098 / NCYC 1416 / NRRL Y-2227</strain>
    </source>
</reference>
<dbReference type="InterPro" id="IPR036236">
    <property type="entry name" value="Znf_C2H2_sf"/>
</dbReference>
<feature type="region of interest" description="Disordered" evidence="8">
    <location>
        <begin position="475"/>
        <end position="509"/>
    </location>
</feature>
<dbReference type="PROSITE" id="PS50157">
    <property type="entry name" value="ZINC_FINGER_C2H2_2"/>
    <property type="match status" value="2"/>
</dbReference>
<dbReference type="PROSITE" id="PS00028">
    <property type="entry name" value="ZINC_FINGER_C2H2_1"/>
    <property type="match status" value="2"/>
</dbReference>
<dbReference type="EMBL" id="HG316470">
    <property type="protein sequence ID" value="CDF92000.1"/>
    <property type="molecule type" value="Genomic_DNA"/>
</dbReference>
<proteinExistence type="predicted"/>
<keyword evidence="5" id="KW-0862">Zinc</keyword>
<dbReference type="PANTHER" id="PTHR16515:SF49">
    <property type="entry name" value="GASTRULA ZINC FINGER PROTEIN XLCGF49.1-LIKE-RELATED"/>
    <property type="match status" value="1"/>
</dbReference>
<keyword evidence="3" id="KW-0677">Repeat</keyword>
<gene>
    <name evidence="10" type="ORF">BN860_00848g</name>
</gene>
<dbReference type="SMART" id="SM00355">
    <property type="entry name" value="ZnF_C2H2"/>
    <property type="match status" value="2"/>
</dbReference>
<dbReference type="AlphaFoldDB" id="A0A8J2TBT7"/>
<dbReference type="InterPro" id="IPR050331">
    <property type="entry name" value="Zinc_finger"/>
</dbReference>
<feature type="compositionally biased region" description="Polar residues" evidence="8">
    <location>
        <begin position="475"/>
        <end position="500"/>
    </location>
</feature>
<evidence type="ECO:0000256" key="6">
    <source>
        <dbReference type="ARBA" id="ARBA00023242"/>
    </source>
</evidence>
<evidence type="ECO:0000256" key="5">
    <source>
        <dbReference type="ARBA" id="ARBA00022833"/>
    </source>
</evidence>
<dbReference type="InterPro" id="IPR013087">
    <property type="entry name" value="Znf_C2H2_type"/>
</dbReference>
<protein>
    <submittedName>
        <fullName evidence="10">ZYBA0S17-00848g1_1</fullName>
    </submittedName>
</protein>
<comment type="subcellular location">
    <subcellularLocation>
        <location evidence="1">Nucleus</location>
    </subcellularLocation>
</comment>
<feature type="region of interest" description="Disordered" evidence="8">
    <location>
        <begin position="36"/>
        <end position="130"/>
    </location>
</feature>
<organism evidence="10 11">
    <name type="scientific">Zygosaccharomyces bailii (strain CLIB 213 / ATCC 58445 / CBS 680 / BCRC 21525 / NBRC 1098 / NCYC 1416 / NRRL Y-2227)</name>
    <dbReference type="NCBI Taxonomy" id="1333698"/>
    <lineage>
        <taxon>Eukaryota</taxon>
        <taxon>Fungi</taxon>
        <taxon>Dikarya</taxon>
        <taxon>Ascomycota</taxon>
        <taxon>Saccharomycotina</taxon>
        <taxon>Saccharomycetes</taxon>
        <taxon>Saccharomycetales</taxon>
        <taxon>Saccharomycetaceae</taxon>
        <taxon>Zygosaccharomyces</taxon>
    </lineage>
</organism>
<feature type="domain" description="C2H2-type" evidence="9">
    <location>
        <begin position="538"/>
        <end position="565"/>
    </location>
</feature>
<dbReference type="Proteomes" id="UP000019375">
    <property type="component" value="Unassembled WGS sequence"/>
</dbReference>
<keyword evidence="11" id="KW-1185">Reference proteome</keyword>
<feature type="compositionally biased region" description="Low complexity" evidence="8">
    <location>
        <begin position="94"/>
        <end position="130"/>
    </location>
</feature>
<keyword evidence="4 7" id="KW-0863">Zinc-finger</keyword>
<dbReference type="SUPFAM" id="SSF57667">
    <property type="entry name" value="beta-beta-alpha zinc fingers"/>
    <property type="match status" value="1"/>
</dbReference>
<dbReference type="GO" id="GO:0005634">
    <property type="term" value="C:nucleus"/>
    <property type="evidence" value="ECO:0007669"/>
    <property type="project" value="UniProtKB-SubCell"/>
</dbReference>
<dbReference type="Pfam" id="PF00096">
    <property type="entry name" value="zf-C2H2"/>
    <property type="match status" value="2"/>
</dbReference>
<dbReference type="PANTHER" id="PTHR16515">
    <property type="entry name" value="PR DOMAIN ZINC FINGER PROTEIN"/>
    <property type="match status" value="1"/>
</dbReference>
<feature type="region of interest" description="Disordered" evidence="8">
    <location>
        <begin position="423"/>
        <end position="459"/>
    </location>
</feature>
<evidence type="ECO:0000256" key="3">
    <source>
        <dbReference type="ARBA" id="ARBA00022737"/>
    </source>
</evidence>
<evidence type="ECO:0000313" key="11">
    <source>
        <dbReference type="Proteomes" id="UP000019375"/>
    </source>
</evidence>
<feature type="region of interest" description="Disordered" evidence="8">
    <location>
        <begin position="310"/>
        <end position="360"/>
    </location>
</feature>
<feature type="domain" description="C2H2-type" evidence="9">
    <location>
        <begin position="509"/>
        <end position="537"/>
    </location>
</feature>
<evidence type="ECO:0000256" key="4">
    <source>
        <dbReference type="ARBA" id="ARBA00022771"/>
    </source>
</evidence>
<feature type="compositionally biased region" description="Low complexity" evidence="8">
    <location>
        <begin position="346"/>
        <end position="357"/>
    </location>
</feature>
<keyword evidence="2" id="KW-0479">Metal-binding</keyword>
<dbReference type="FunFam" id="3.30.160.60:FF:000065">
    <property type="entry name" value="B-cell CLL/lymphoma 6, member B"/>
    <property type="match status" value="1"/>
</dbReference>
<feature type="region of interest" description="Disordered" evidence="8">
    <location>
        <begin position="268"/>
        <end position="289"/>
    </location>
</feature>
<evidence type="ECO:0000259" key="9">
    <source>
        <dbReference type="PROSITE" id="PS50157"/>
    </source>
</evidence>
<evidence type="ECO:0000313" key="10">
    <source>
        <dbReference type="EMBL" id="CDF92000.1"/>
    </source>
</evidence>
<evidence type="ECO:0000256" key="2">
    <source>
        <dbReference type="ARBA" id="ARBA00022723"/>
    </source>
</evidence>
<evidence type="ECO:0000256" key="7">
    <source>
        <dbReference type="PROSITE-ProRule" id="PRU00042"/>
    </source>
</evidence>
<dbReference type="GO" id="GO:0008270">
    <property type="term" value="F:zinc ion binding"/>
    <property type="evidence" value="ECO:0007669"/>
    <property type="project" value="UniProtKB-KW"/>
</dbReference>